<sequence length="154" mass="18372">MIKKQNNQYLVSVEELLKNPQLVINQCKNLPIIPQTKNDRTNLKQNYQRFRWTSEPERLFDIIVTALGIRDIKPRSFLQYFSSYDVNSNILSSKIQKHRLKLIRQYSLENINQIQNYHYYSKRNSAIVAQLADHWRIPGFSGFSHTEIQQFINE</sequence>
<accession>V6LNQ7</accession>
<protein>
    <submittedName>
        <fullName evidence="1">Uncharacterized protein</fullName>
    </submittedName>
</protein>
<dbReference type="EMBL" id="KI546083">
    <property type="protein sequence ID" value="EST46230.1"/>
    <property type="molecule type" value="Genomic_DNA"/>
</dbReference>
<dbReference type="EMBL" id="AUWU02000004">
    <property type="protein sequence ID" value="KAH0573559.1"/>
    <property type="molecule type" value="Genomic_DNA"/>
</dbReference>
<evidence type="ECO:0000313" key="2">
    <source>
        <dbReference type="EMBL" id="KAH0573559.1"/>
    </source>
</evidence>
<evidence type="ECO:0000313" key="1">
    <source>
        <dbReference type="EMBL" id="EST46230.1"/>
    </source>
</evidence>
<dbReference type="Gene3D" id="1.10.10.60">
    <property type="entry name" value="Homeodomain-like"/>
    <property type="match status" value="1"/>
</dbReference>
<keyword evidence="3" id="KW-1185">Reference proteome</keyword>
<reference evidence="1 2" key="1">
    <citation type="journal article" date="2014" name="PLoS Genet.">
        <title>The Genome of Spironucleus salmonicida Highlights a Fish Pathogen Adapted to Fluctuating Environments.</title>
        <authorList>
            <person name="Xu F."/>
            <person name="Jerlstrom-Hultqvist J."/>
            <person name="Einarsson E."/>
            <person name="Astvaldsson A."/>
            <person name="Svard S.G."/>
            <person name="Andersson J.O."/>
        </authorList>
    </citation>
    <scope>NUCLEOTIDE SEQUENCE</scope>
    <source>
        <strain evidence="2">ATCC 50377</strain>
    </source>
</reference>
<dbReference type="OrthoDB" id="1113892at2759"/>
<evidence type="ECO:0000313" key="3">
    <source>
        <dbReference type="Proteomes" id="UP000018208"/>
    </source>
</evidence>
<dbReference type="VEuPathDB" id="GiardiaDB:SS50377_23493"/>
<organism evidence="1">
    <name type="scientific">Spironucleus salmonicida</name>
    <dbReference type="NCBI Taxonomy" id="348837"/>
    <lineage>
        <taxon>Eukaryota</taxon>
        <taxon>Metamonada</taxon>
        <taxon>Diplomonadida</taxon>
        <taxon>Hexamitidae</taxon>
        <taxon>Hexamitinae</taxon>
        <taxon>Spironucleus</taxon>
    </lineage>
</organism>
<reference evidence="2" key="2">
    <citation type="submission" date="2020-12" db="EMBL/GenBank/DDBJ databases">
        <title>New Spironucleus salmonicida genome in near-complete chromosomes.</title>
        <authorList>
            <person name="Xu F."/>
            <person name="Kurt Z."/>
            <person name="Jimenez-Gonzalez A."/>
            <person name="Astvaldsson A."/>
            <person name="Andersson J.O."/>
            <person name="Svard S.G."/>
        </authorList>
    </citation>
    <scope>NUCLEOTIDE SEQUENCE</scope>
    <source>
        <strain evidence="2">ATCC 50377</strain>
    </source>
</reference>
<dbReference type="Proteomes" id="UP000018208">
    <property type="component" value="Unassembled WGS sequence"/>
</dbReference>
<dbReference type="AlphaFoldDB" id="V6LNQ7"/>
<gene>
    <name evidence="1" type="ORF">SS50377_13826</name>
    <name evidence="2" type="ORF">SS50377_23493</name>
</gene>
<proteinExistence type="predicted"/>
<name>V6LNQ7_9EUKA</name>